<dbReference type="Pfam" id="PF02565">
    <property type="entry name" value="RecO_C"/>
    <property type="match status" value="1"/>
</dbReference>
<keyword evidence="4 7" id="KW-0233">DNA recombination</keyword>
<dbReference type="HAMAP" id="MF_00201">
    <property type="entry name" value="RecO"/>
    <property type="match status" value="1"/>
</dbReference>
<dbReference type="EMBL" id="JACQWF010000268">
    <property type="protein sequence ID" value="MBI4595915.1"/>
    <property type="molecule type" value="Genomic_DNA"/>
</dbReference>
<evidence type="ECO:0000256" key="1">
    <source>
        <dbReference type="ARBA" id="ARBA00007452"/>
    </source>
</evidence>
<dbReference type="InterPro" id="IPR042242">
    <property type="entry name" value="RecO_C"/>
</dbReference>
<dbReference type="SUPFAM" id="SSF57863">
    <property type="entry name" value="ArfGap/RecO-like zinc finger"/>
    <property type="match status" value="1"/>
</dbReference>
<keyword evidence="3 7" id="KW-0227">DNA damage</keyword>
<evidence type="ECO:0000256" key="5">
    <source>
        <dbReference type="ARBA" id="ARBA00023204"/>
    </source>
</evidence>
<reference evidence="9" key="1">
    <citation type="submission" date="2020-07" db="EMBL/GenBank/DDBJ databases">
        <title>Huge and variable diversity of episymbiotic CPR bacteria and DPANN archaea in groundwater ecosystems.</title>
        <authorList>
            <person name="He C.Y."/>
            <person name="Keren R."/>
            <person name="Whittaker M."/>
            <person name="Farag I.F."/>
            <person name="Doudna J."/>
            <person name="Cate J.H.D."/>
            <person name="Banfield J.F."/>
        </authorList>
    </citation>
    <scope>NUCLEOTIDE SEQUENCE</scope>
    <source>
        <strain evidence="9">NC_groundwater_1482_Ag_S-0.65um_47_24</strain>
    </source>
</reference>
<dbReference type="SUPFAM" id="SSF50249">
    <property type="entry name" value="Nucleic acid-binding proteins"/>
    <property type="match status" value="1"/>
</dbReference>
<dbReference type="InterPro" id="IPR022572">
    <property type="entry name" value="DNA_rep/recomb_RecO_N"/>
</dbReference>
<evidence type="ECO:0000256" key="6">
    <source>
        <dbReference type="ARBA" id="ARBA00033409"/>
    </source>
</evidence>
<gene>
    <name evidence="7 9" type="primary">recO</name>
    <name evidence="9" type="ORF">HY730_05990</name>
</gene>
<evidence type="ECO:0000313" key="9">
    <source>
        <dbReference type="EMBL" id="MBI4595915.1"/>
    </source>
</evidence>
<dbReference type="InterPro" id="IPR003717">
    <property type="entry name" value="RecO"/>
</dbReference>
<dbReference type="GO" id="GO:0006302">
    <property type="term" value="P:double-strand break repair"/>
    <property type="evidence" value="ECO:0007669"/>
    <property type="project" value="TreeGrafter"/>
</dbReference>
<proteinExistence type="inferred from homology"/>
<evidence type="ECO:0000259" key="8">
    <source>
        <dbReference type="Pfam" id="PF11967"/>
    </source>
</evidence>
<evidence type="ECO:0000256" key="2">
    <source>
        <dbReference type="ARBA" id="ARBA00021310"/>
    </source>
</evidence>
<dbReference type="GO" id="GO:0006310">
    <property type="term" value="P:DNA recombination"/>
    <property type="evidence" value="ECO:0007669"/>
    <property type="project" value="UniProtKB-UniRule"/>
</dbReference>
<comment type="caution">
    <text evidence="9">The sequence shown here is derived from an EMBL/GenBank/DDBJ whole genome shotgun (WGS) entry which is preliminary data.</text>
</comment>
<dbReference type="Gene3D" id="1.20.1440.120">
    <property type="entry name" value="Recombination protein O, C-terminal domain"/>
    <property type="match status" value="1"/>
</dbReference>
<dbReference type="NCBIfam" id="TIGR00613">
    <property type="entry name" value="reco"/>
    <property type="match status" value="1"/>
</dbReference>
<evidence type="ECO:0000313" key="10">
    <source>
        <dbReference type="Proteomes" id="UP000772181"/>
    </source>
</evidence>
<dbReference type="Pfam" id="PF11967">
    <property type="entry name" value="RecO_N"/>
    <property type="match status" value="1"/>
</dbReference>
<evidence type="ECO:0000256" key="4">
    <source>
        <dbReference type="ARBA" id="ARBA00023172"/>
    </source>
</evidence>
<feature type="domain" description="DNA replication/recombination mediator RecO N-terminal" evidence="8">
    <location>
        <begin position="1"/>
        <end position="81"/>
    </location>
</feature>
<accession>A0A933GML7</accession>
<comment type="function">
    <text evidence="7">Involved in DNA repair and RecF pathway recombination.</text>
</comment>
<evidence type="ECO:0000256" key="7">
    <source>
        <dbReference type="HAMAP-Rule" id="MF_00201"/>
    </source>
</evidence>
<name>A0A933GML7_UNCTE</name>
<protein>
    <recommendedName>
        <fullName evidence="2 7">DNA repair protein RecO</fullName>
    </recommendedName>
    <alternativeName>
        <fullName evidence="6 7">Recombination protein O</fullName>
    </alternativeName>
</protein>
<comment type="similarity">
    <text evidence="1 7">Belongs to the RecO family.</text>
</comment>
<dbReference type="InterPro" id="IPR012340">
    <property type="entry name" value="NA-bd_OB-fold"/>
</dbReference>
<dbReference type="Proteomes" id="UP000772181">
    <property type="component" value="Unassembled WGS sequence"/>
</dbReference>
<dbReference type="AlphaFoldDB" id="A0A933GML7"/>
<sequence>MYLYKGKSIILKCWNVGESDLLVTFFSQDWGKIKAFGKNARSVRNRLCASLMPLNYVELVLFGKEDAPSFRLNSCDILSPFPRLRSDLSRLFAALYLVDLVEAMSPEGEANRPVFDLLLETLSLTEEFGSQKTLLRFFEMRFLDFLGYRLEINKCLYCKNPCTPMAAKFSPMGSGIVCSACAGRAEEVTGISPGVLNFMRIGLSFPLKKGLRLKLNLAQHEELERLLYLCLRHHSSRDFRSKAFLSLV</sequence>
<dbReference type="PANTHER" id="PTHR33991">
    <property type="entry name" value="DNA REPAIR PROTEIN RECO"/>
    <property type="match status" value="1"/>
</dbReference>
<dbReference type="InterPro" id="IPR037278">
    <property type="entry name" value="ARFGAP/RecO"/>
</dbReference>
<keyword evidence="5 7" id="KW-0234">DNA repair</keyword>
<dbReference type="GO" id="GO:0043590">
    <property type="term" value="C:bacterial nucleoid"/>
    <property type="evidence" value="ECO:0007669"/>
    <property type="project" value="TreeGrafter"/>
</dbReference>
<organism evidence="9 10">
    <name type="scientific">Tectimicrobiota bacterium</name>
    <dbReference type="NCBI Taxonomy" id="2528274"/>
    <lineage>
        <taxon>Bacteria</taxon>
        <taxon>Pseudomonadati</taxon>
        <taxon>Nitrospinota/Tectimicrobiota group</taxon>
        <taxon>Candidatus Tectimicrobiota</taxon>
    </lineage>
</organism>
<dbReference type="PANTHER" id="PTHR33991:SF1">
    <property type="entry name" value="DNA REPAIR PROTEIN RECO"/>
    <property type="match status" value="1"/>
</dbReference>
<dbReference type="Gene3D" id="2.40.50.140">
    <property type="entry name" value="Nucleic acid-binding proteins"/>
    <property type="match status" value="1"/>
</dbReference>
<evidence type="ECO:0000256" key="3">
    <source>
        <dbReference type="ARBA" id="ARBA00022763"/>
    </source>
</evidence>